<name>A0ABN3VLP6_9PSEU</name>
<reference evidence="1 2" key="1">
    <citation type="journal article" date="2019" name="Int. J. Syst. Evol. Microbiol.">
        <title>The Global Catalogue of Microorganisms (GCM) 10K type strain sequencing project: providing services to taxonomists for standard genome sequencing and annotation.</title>
        <authorList>
            <consortium name="The Broad Institute Genomics Platform"/>
            <consortium name="The Broad Institute Genome Sequencing Center for Infectious Disease"/>
            <person name="Wu L."/>
            <person name="Ma J."/>
        </authorList>
    </citation>
    <scope>NUCLEOTIDE SEQUENCE [LARGE SCALE GENOMIC DNA]</scope>
    <source>
        <strain evidence="1 2">JCM 9383</strain>
    </source>
</reference>
<evidence type="ECO:0000313" key="1">
    <source>
        <dbReference type="EMBL" id="GAA2815867.1"/>
    </source>
</evidence>
<proteinExistence type="predicted"/>
<keyword evidence="2" id="KW-1185">Reference proteome</keyword>
<gene>
    <name evidence="1" type="ORF">GCM10010470_59160</name>
</gene>
<protein>
    <submittedName>
        <fullName evidence="1">Uncharacterized protein</fullName>
    </submittedName>
</protein>
<dbReference type="EMBL" id="BAAAUX010000029">
    <property type="protein sequence ID" value="GAA2815867.1"/>
    <property type="molecule type" value="Genomic_DNA"/>
</dbReference>
<accession>A0ABN3VLP6</accession>
<evidence type="ECO:0000313" key="2">
    <source>
        <dbReference type="Proteomes" id="UP001500979"/>
    </source>
</evidence>
<dbReference type="Proteomes" id="UP001500979">
    <property type="component" value="Unassembled WGS sequence"/>
</dbReference>
<comment type="caution">
    <text evidence="1">The sequence shown here is derived from an EMBL/GenBank/DDBJ whole genome shotgun (WGS) entry which is preliminary data.</text>
</comment>
<sequence>MHIVFTPEDVIGGLEVARLWEALGMTHPLDRVTHGWMIATGRRVRADHVPWLAGPTGHPDVVGDEWVERTAAELSGRTSTGPDHGLLPDFGALAGPEFDPGEVDPRIADFYERTPRWQIDLWSQWSPVAWPFGVLLTALWSNRLQQLSLPMHPLDASFGMDSAVVQIHDADDRVAGAAWLRTMRKTGRTIYSGFYGTATLPGSDQPSVRVIFPLPFGSLPVLLRPEADNGGLHLHSPIGPFGSHGAYLLLARPRGTFVVRRIPVAEHFHLYVDEDGDVRADHSLRLGRIPVLRLHYRMRRA</sequence>
<organism evidence="1 2">
    <name type="scientific">Saccharopolyspora taberi</name>
    <dbReference type="NCBI Taxonomy" id="60895"/>
    <lineage>
        <taxon>Bacteria</taxon>
        <taxon>Bacillati</taxon>
        <taxon>Actinomycetota</taxon>
        <taxon>Actinomycetes</taxon>
        <taxon>Pseudonocardiales</taxon>
        <taxon>Pseudonocardiaceae</taxon>
        <taxon>Saccharopolyspora</taxon>
    </lineage>
</organism>